<feature type="domain" description="Ska2 N-terminal" evidence="14">
    <location>
        <begin position="9"/>
        <end position="115"/>
    </location>
</feature>
<evidence type="ECO:0000259" key="14">
    <source>
        <dbReference type="Pfam" id="PF16740"/>
    </source>
</evidence>
<accession>A0AA38CSE4</accession>
<evidence type="ECO:0000256" key="7">
    <source>
        <dbReference type="ARBA" id="ARBA00022701"/>
    </source>
</evidence>
<evidence type="ECO:0000256" key="12">
    <source>
        <dbReference type="ARBA" id="ARBA00023328"/>
    </source>
</evidence>
<keyword evidence="6" id="KW-0132">Cell division</keyword>
<evidence type="ECO:0000256" key="13">
    <source>
        <dbReference type="ARBA" id="ARBA00029651"/>
    </source>
</evidence>
<dbReference type="GO" id="GO:0000940">
    <property type="term" value="C:outer kinetochore"/>
    <property type="evidence" value="ECO:0007669"/>
    <property type="project" value="InterPro"/>
</dbReference>
<comment type="subcellular location">
    <subcellularLocation>
        <location evidence="2">Chromosome</location>
        <location evidence="2">Centromere</location>
        <location evidence="2">Kinetochore</location>
    </subcellularLocation>
    <subcellularLocation>
        <location evidence="1">Cytoplasm</location>
        <location evidence="1">Cytoskeleton</location>
        <location evidence="1">Spindle</location>
    </subcellularLocation>
</comment>
<reference evidence="15 16" key="1">
    <citation type="journal article" date="2021" name="Nat. Plants">
        <title>The Taxus genome provides insights into paclitaxel biosynthesis.</title>
        <authorList>
            <person name="Xiong X."/>
            <person name="Gou J."/>
            <person name="Liao Q."/>
            <person name="Li Y."/>
            <person name="Zhou Q."/>
            <person name="Bi G."/>
            <person name="Li C."/>
            <person name="Du R."/>
            <person name="Wang X."/>
            <person name="Sun T."/>
            <person name="Guo L."/>
            <person name="Liang H."/>
            <person name="Lu P."/>
            <person name="Wu Y."/>
            <person name="Zhang Z."/>
            <person name="Ro D.K."/>
            <person name="Shang Y."/>
            <person name="Huang S."/>
            <person name="Yan J."/>
        </authorList>
    </citation>
    <scope>NUCLEOTIDE SEQUENCE [LARGE SCALE GENOMIC DNA]</scope>
    <source>
        <strain evidence="15">Ta-2019</strain>
    </source>
</reference>
<dbReference type="AlphaFoldDB" id="A0AA38CSE4"/>
<gene>
    <name evidence="15" type="ORF">KI387_008377</name>
</gene>
<dbReference type="PANTHER" id="PTHR32017">
    <property type="entry name" value="SPINDLE AND KINETOCHORE-ASSOCIATED PROTEIN 2"/>
    <property type="match status" value="1"/>
</dbReference>
<protein>
    <recommendedName>
        <fullName evidence="13">Protein FAM33A</fullName>
    </recommendedName>
</protein>
<comment type="similarity">
    <text evidence="3">Belongs to the SKA2 family.</text>
</comment>
<evidence type="ECO:0000256" key="5">
    <source>
        <dbReference type="ARBA" id="ARBA00022490"/>
    </source>
</evidence>
<comment type="caution">
    <text evidence="15">The sequence shown here is derived from an EMBL/GenBank/DDBJ whole genome shotgun (WGS) entry which is preliminary data.</text>
</comment>
<keyword evidence="11" id="KW-0131">Cell cycle</keyword>
<dbReference type="InterPro" id="IPR042091">
    <property type="entry name" value="Ska2_N"/>
</dbReference>
<keyword evidence="4" id="KW-0158">Chromosome</keyword>
<evidence type="ECO:0000256" key="8">
    <source>
        <dbReference type="ARBA" id="ARBA00022776"/>
    </source>
</evidence>
<dbReference type="GO" id="GO:0008017">
    <property type="term" value="F:microtubule binding"/>
    <property type="evidence" value="ECO:0007669"/>
    <property type="project" value="InterPro"/>
</dbReference>
<evidence type="ECO:0000256" key="6">
    <source>
        <dbReference type="ARBA" id="ARBA00022618"/>
    </source>
</evidence>
<organism evidence="15 16">
    <name type="scientific">Taxus chinensis</name>
    <name type="common">Chinese yew</name>
    <name type="synonym">Taxus wallichiana var. chinensis</name>
    <dbReference type="NCBI Taxonomy" id="29808"/>
    <lineage>
        <taxon>Eukaryota</taxon>
        <taxon>Viridiplantae</taxon>
        <taxon>Streptophyta</taxon>
        <taxon>Embryophyta</taxon>
        <taxon>Tracheophyta</taxon>
        <taxon>Spermatophyta</taxon>
        <taxon>Pinopsida</taxon>
        <taxon>Pinidae</taxon>
        <taxon>Conifers II</taxon>
        <taxon>Cupressales</taxon>
        <taxon>Taxaceae</taxon>
        <taxon>Taxus</taxon>
    </lineage>
</organism>
<evidence type="ECO:0000256" key="1">
    <source>
        <dbReference type="ARBA" id="ARBA00004186"/>
    </source>
</evidence>
<keyword evidence="9" id="KW-0995">Kinetochore</keyword>
<evidence type="ECO:0000256" key="11">
    <source>
        <dbReference type="ARBA" id="ARBA00023306"/>
    </source>
</evidence>
<keyword evidence="5" id="KW-0963">Cytoplasm</keyword>
<evidence type="ECO:0000313" key="15">
    <source>
        <dbReference type="EMBL" id="KAH9303973.1"/>
    </source>
</evidence>
<dbReference type="Gene3D" id="6.10.250.1380">
    <property type="match status" value="1"/>
</dbReference>
<sequence>MANAVGASAAVDSLEQLFVKANNDLTVVQHKLEIESEQRYPDKSNPLKLMHRIKNIQEELPLLKEQCEKLLAAKQDLIDKTQTMLVGNRALIQRLQVRTNIPVISDSDDPVYTSLETIIDEWNEQLGLKSNAIAYDNGSDALRDLNQKSTIYAYVLVDFSSFRCNASLNEIFSKGIETSVTQGRVPLVFNTSGTSRGCGDVGETFPFFGKWCETPWGRLERGRNVPGTLGTWGGRWGRLDVPGNFLRTSRRPRPVPSPSPKFRIFLPSRHPPVPPPPRRPVPASPFLLPFLPFYIR</sequence>
<dbReference type="EMBL" id="JAHRHJ020000008">
    <property type="protein sequence ID" value="KAH9303973.1"/>
    <property type="molecule type" value="Genomic_DNA"/>
</dbReference>
<dbReference type="GO" id="GO:0007059">
    <property type="term" value="P:chromosome segregation"/>
    <property type="evidence" value="ECO:0007669"/>
    <property type="project" value="InterPro"/>
</dbReference>
<evidence type="ECO:0000313" key="16">
    <source>
        <dbReference type="Proteomes" id="UP000824469"/>
    </source>
</evidence>
<proteinExistence type="inferred from homology"/>
<keyword evidence="7" id="KW-0493">Microtubule</keyword>
<dbReference type="Proteomes" id="UP000824469">
    <property type="component" value="Unassembled WGS sequence"/>
</dbReference>
<name>A0AA38CSE4_TAXCH</name>
<dbReference type="Pfam" id="PF16740">
    <property type="entry name" value="SKA2"/>
    <property type="match status" value="1"/>
</dbReference>
<dbReference type="PANTHER" id="PTHR32017:SF3">
    <property type="entry name" value="SPINDLE AND KINETOCHORE-ASSOCIATED PROTEIN 2"/>
    <property type="match status" value="1"/>
</dbReference>
<evidence type="ECO:0000256" key="9">
    <source>
        <dbReference type="ARBA" id="ARBA00022838"/>
    </source>
</evidence>
<dbReference type="InterPro" id="IPR026762">
    <property type="entry name" value="Ska2"/>
</dbReference>
<keyword evidence="8" id="KW-0498">Mitosis</keyword>
<keyword evidence="10" id="KW-0206">Cytoskeleton</keyword>
<keyword evidence="12" id="KW-0137">Centromere</keyword>
<evidence type="ECO:0000256" key="2">
    <source>
        <dbReference type="ARBA" id="ARBA00004629"/>
    </source>
</evidence>
<evidence type="ECO:0000256" key="4">
    <source>
        <dbReference type="ARBA" id="ARBA00022454"/>
    </source>
</evidence>
<evidence type="ECO:0000256" key="3">
    <source>
        <dbReference type="ARBA" id="ARBA00010684"/>
    </source>
</evidence>
<dbReference type="GO" id="GO:0000278">
    <property type="term" value="P:mitotic cell cycle"/>
    <property type="evidence" value="ECO:0007669"/>
    <property type="project" value="TreeGrafter"/>
</dbReference>
<dbReference type="GO" id="GO:0051301">
    <property type="term" value="P:cell division"/>
    <property type="evidence" value="ECO:0007669"/>
    <property type="project" value="UniProtKB-KW"/>
</dbReference>
<evidence type="ECO:0000256" key="10">
    <source>
        <dbReference type="ARBA" id="ARBA00023212"/>
    </source>
</evidence>
<dbReference type="GO" id="GO:0005876">
    <property type="term" value="C:spindle microtubule"/>
    <property type="evidence" value="ECO:0007669"/>
    <property type="project" value="InterPro"/>
</dbReference>
<keyword evidence="16" id="KW-1185">Reference proteome</keyword>